<dbReference type="Pfam" id="PF01527">
    <property type="entry name" value="HTH_Tnp_1"/>
    <property type="match status" value="1"/>
</dbReference>
<name>A0A0S4JIW6_BODSA</name>
<organism evidence="1 2">
    <name type="scientific">Bodo saltans</name>
    <name type="common">Flagellated protozoan</name>
    <dbReference type="NCBI Taxonomy" id="75058"/>
    <lineage>
        <taxon>Eukaryota</taxon>
        <taxon>Discoba</taxon>
        <taxon>Euglenozoa</taxon>
        <taxon>Kinetoplastea</taxon>
        <taxon>Metakinetoplastina</taxon>
        <taxon>Eubodonida</taxon>
        <taxon>Bodonidae</taxon>
        <taxon>Bodo</taxon>
    </lineage>
</organism>
<dbReference type="GO" id="GO:0006313">
    <property type="term" value="P:DNA transposition"/>
    <property type="evidence" value="ECO:0007669"/>
    <property type="project" value="InterPro"/>
</dbReference>
<sequence>MLFDGVFSCNHVASNVVARLHEPLPMTVVGVEEAVNAARQVVELPAPRAKRASYSYTQKIQAIRDIAGSSCSLISQRTGVPISTLKTWRSQSKAIRDAIARGWGSFYREPEPRTYKNLRPHGTE</sequence>
<accession>A0A0S4JIW6</accession>
<protein>
    <submittedName>
        <fullName evidence="1">Uncharacterized protein</fullName>
    </submittedName>
</protein>
<dbReference type="Gene3D" id="1.10.10.10">
    <property type="entry name" value="Winged helix-like DNA-binding domain superfamily/Winged helix DNA-binding domain"/>
    <property type="match status" value="1"/>
</dbReference>
<proteinExistence type="predicted"/>
<evidence type="ECO:0000313" key="1">
    <source>
        <dbReference type="EMBL" id="CUG91480.1"/>
    </source>
</evidence>
<evidence type="ECO:0000313" key="2">
    <source>
        <dbReference type="Proteomes" id="UP000051952"/>
    </source>
</evidence>
<dbReference type="InterPro" id="IPR002514">
    <property type="entry name" value="Transposase_8"/>
</dbReference>
<dbReference type="GO" id="GO:0003677">
    <property type="term" value="F:DNA binding"/>
    <property type="evidence" value="ECO:0007669"/>
    <property type="project" value="InterPro"/>
</dbReference>
<gene>
    <name evidence="1" type="ORF">BSAL_32300</name>
</gene>
<dbReference type="GO" id="GO:0004803">
    <property type="term" value="F:transposase activity"/>
    <property type="evidence" value="ECO:0007669"/>
    <property type="project" value="InterPro"/>
</dbReference>
<dbReference type="EMBL" id="CYKH01001929">
    <property type="protein sequence ID" value="CUG91480.1"/>
    <property type="molecule type" value="Genomic_DNA"/>
</dbReference>
<dbReference type="AlphaFoldDB" id="A0A0S4JIW6"/>
<reference evidence="2" key="1">
    <citation type="submission" date="2015-09" db="EMBL/GenBank/DDBJ databases">
        <authorList>
            <consortium name="Pathogen Informatics"/>
        </authorList>
    </citation>
    <scope>NUCLEOTIDE SEQUENCE [LARGE SCALE GENOMIC DNA]</scope>
    <source>
        <strain evidence="2">Lake Konstanz</strain>
    </source>
</reference>
<dbReference type="InterPro" id="IPR036388">
    <property type="entry name" value="WH-like_DNA-bd_sf"/>
</dbReference>
<dbReference type="Proteomes" id="UP000051952">
    <property type="component" value="Unassembled WGS sequence"/>
</dbReference>
<dbReference type="VEuPathDB" id="TriTrypDB:BSAL_32300"/>
<keyword evidence="2" id="KW-1185">Reference proteome</keyword>